<feature type="transmembrane region" description="Helical" evidence="1">
    <location>
        <begin position="390"/>
        <end position="409"/>
    </location>
</feature>
<accession>A0A8J8FDE0</accession>
<feature type="transmembrane region" description="Helical" evidence="1">
    <location>
        <begin position="183"/>
        <end position="200"/>
    </location>
</feature>
<comment type="caution">
    <text evidence="2">The sequence shown here is derived from an EMBL/GenBank/DDBJ whole genome shotgun (WGS) entry which is preliminary data.</text>
</comment>
<keyword evidence="1" id="KW-0472">Membrane</keyword>
<evidence type="ECO:0000256" key="1">
    <source>
        <dbReference type="SAM" id="Phobius"/>
    </source>
</evidence>
<feature type="transmembrane region" description="Helical" evidence="1">
    <location>
        <begin position="212"/>
        <end position="242"/>
    </location>
</feature>
<evidence type="ECO:0000313" key="2">
    <source>
        <dbReference type="EMBL" id="NNV55948.1"/>
    </source>
</evidence>
<feature type="transmembrane region" description="Helical" evidence="1">
    <location>
        <begin position="31"/>
        <end position="50"/>
    </location>
</feature>
<name>A0A8J8FDE0_9BACT</name>
<dbReference type="AlphaFoldDB" id="A0A8J8FDE0"/>
<proteinExistence type="predicted"/>
<feature type="transmembrane region" description="Helical" evidence="1">
    <location>
        <begin position="332"/>
        <end position="352"/>
    </location>
</feature>
<reference evidence="2" key="1">
    <citation type="submission" date="2019-10" db="EMBL/GenBank/DDBJ databases">
        <title>Draft genome sequence of Panacibacter sp. KCS-6.</title>
        <authorList>
            <person name="Yim K.J."/>
        </authorList>
    </citation>
    <scope>NUCLEOTIDE SEQUENCE</scope>
    <source>
        <strain evidence="2">KCS-6</strain>
    </source>
</reference>
<keyword evidence="1" id="KW-1133">Transmembrane helix</keyword>
<evidence type="ECO:0000313" key="3">
    <source>
        <dbReference type="Proteomes" id="UP000598971"/>
    </source>
</evidence>
<feature type="transmembrane region" description="Helical" evidence="1">
    <location>
        <begin position="6"/>
        <end position="24"/>
    </location>
</feature>
<keyword evidence="3" id="KW-1185">Reference proteome</keyword>
<feature type="transmembrane region" description="Helical" evidence="1">
    <location>
        <begin position="249"/>
        <end position="269"/>
    </location>
</feature>
<sequence>MEIIVFLIYLLLFNWLITRIPFFIQSGINKWVLIALFTLKVLAGLGYAWFYQQPAYYEGSDTWRYFNISLGETDWLLKDPIAFCKDIFVSGYAQPGNLFSGNNSYWNDLKSNIVIKLLAICNVFTGKNYYAAIPFFNFLFSFGPIALYRLAKLVFNIHTYVLIACIFLLPSVLFWCSGIHKDGLILSATALILYYFQQQLLQNKLSISNILIILFSVVVVFALRNFMALLLLPALLVWLIIWRYQVKSWVVVAAVYGLGITLFFVSPYISESANLPGYVIEKQTEFKQLSGSSLIAVPPLENNINSFIHFLPSAIDIAFFRPHITEIKNKSYIPAAVEIICLWLFVLAAIIMGYKNKNNRQQQALTAALLCFAISFLLLAGFNIPFSGAIVRYRAVILPFLLIPVLPLLPKQFKWLPDRQP</sequence>
<dbReference type="Proteomes" id="UP000598971">
    <property type="component" value="Unassembled WGS sequence"/>
</dbReference>
<dbReference type="RefSeq" id="WP_171607892.1">
    <property type="nucleotide sequence ID" value="NZ_WHPF01000007.1"/>
</dbReference>
<organism evidence="2 3">
    <name type="scientific">Limnovirga soli</name>
    <dbReference type="NCBI Taxonomy" id="2656915"/>
    <lineage>
        <taxon>Bacteria</taxon>
        <taxon>Pseudomonadati</taxon>
        <taxon>Bacteroidota</taxon>
        <taxon>Chitinophagia</taxon>
        <taxon>Chitinophagales</taxon>
        <taxon>Chitinophagaceae</taxon>
        <taxon>Limnovirga</taxon>
    </lineage>
</organism>
<gene>
    <name evidence="2" type="ORF">GD597_10800</name>
</gene>
<protein>
    <submittedName>
        <fullName evidence="2">Uncharacterized protein</fullName>
    </submittedName>
</protein>
<dbReference type="EMBL" id="WHPF01000007">
    <property type="protein sequence ID" value="NNV55948.1"/>
    <property type="molecule type" value="Genomic_DNA"/>
</dbReference>
<feature type="transmembrane region" description="Helical" evidence="1">
    <location>
        <begin position="364"/>
        <end position="384"/>
    </location>
</feature>
<keyword evidence="1" id="KW-0812">Transmembrane</keyword>
<feature type="transmembrane region" description="Helical" evidence="1">
    <location>
        <begin position="132"/>
        <end position="151"/>
    </location>
</feature>
<feature type="transmembrane region" description="Helical" evidence="1">
    <location>
        <begin position="157"/>
        <end position="176"/>
    </location>
</feature>